<dbReference type="InterPro" id="IPR032311">
    <property type="entry name" value="DUF4982"/>
</dbReference>
<dbReference type="Pfam" id="PF02836">
    <property type="entry name" value="Glyco_hydro_2_C"/>
    <property type="match status" value="1"/>
</dbReference>
<evidence type="ECO:0000259" key="4">
    <source>
        <dbReference type="Pfam" id="PF00703"/>
    </source>
</evidence>
<evidence type="ECO:0000256" key="1">
    <source>
        <dbReference type="ARBA" id="ARBA00007401"/>
    </source>
</evidence>
<feature type="domain" description="DUF4982" evidence="7">
    <location>
        <begin position="669"/>
        <end position="751"/>
    </location>
</feature>
<dbReference type="InterPro" id="IPR008979">
    <property type="entry name" value="Galactose-bd-like_sf"/>
</dbReference>
<evidence type="ECO:0000313" key="9">
    <source>
        <dbReference type="EMBL" id="VDC43059.1"/>
    </source>
</evidence>
<dbReference type="SUPFAM" id="SSF49303">
    <property type="entry name" value="beta-Galactosidase/glucuronidase domain"/>
    <property type="match status" value="1"/>
</dbReference>
<evidence type="ECO:0000259" key="5">
    <source>
        <dbReference type="Pfam" id="PF02836"/>
    </source>
</evidence>
<dbReference type="SUPFAM" id="SSF49785">
    <property type="entry name" value="Galactose-binding domain-like"/>
    <property type="match status" value="1"/>
</dbReference>
<reference evidence="9 10" key="1">
    <citation type="submission" date="2018-10" db="EMBL/GenBank/DDBJ databases">
        <authorList>
            <consortium name="Molecular Microbiology and Infection Unit (UMMI)"/>
            <person name="Machado M."/>
        </authorList>
    </citation>
    <scope>NUCLEOTIDE SEQUENCE [LARGE SCALE GENOMIC DNA]</scope>
    <source>
        <strain evidence="9">FMV2238.02</strain>
    </source>
</reference>
<dbReference type="InterPro" id="IPR017853">
    <property type="entry name" value="GH"/>
</dbReference>
<name>A0A3P5Y778_STRCB</name>
<dbReference type="EC" id="3.2.1.23" evidence="9"/>
<dbReference type="PANTHER" id="PTHR42732:SF1">
    <property type="entry name" value="BETA-MANNOSIDASE"/>
    <property type="match status" value="1"/>
</dbReference>
<sequence length="1139" mass="129125">MRQASQGKLARTYQFHYLYQEGRRQRFNQGWRFLMSDVTCAQDPSFDDSDWQEINLPHDFSLTQPYTRNGEAESAYKLGGVGWYRNYFVIDDSLSCRPIELTFEGAYMETEVYVNGHFVGKHLNGYQEFSYDISQFVRVGAENLLAVRVENKVPSSRWYSGSGLYREVSLSVLPQLHFVADQVSLTLANTAVQEKTQKKVDLRFALNQSIQTFHYQLSLCLWEQSHHSKNRKLLYQLTEVSLDELALSKQYGLTLTLEELQLWSPDNPQLYDLELTLCYQGQVIDRFSLETGFRQLAFTANQGLFVNGRAVKLKGVCLHHDQGGLGACAYEDALARQLVLLKDMGANTIRSTHNPSSPKLRQLANRLGFFVIEEAFDTWTYAKNGNVNDFSNYFHQAIGTENASYLQRVRSPETSWAQYSIEAMVWSAKNDPSVLMWSIGNELMEGFSADVSHYPEITRQICQWIAAIDTSRPITFGDNKLKDPNFCWHEEVLQMATILSRLDHPQGLIGLNYANGEDYDRLHEEHPDWLLYGSETASAITSRAYYKEKQKVLDSSYHLTSYDHAKVDWGAFASQAWYDTITRDFVAGECVWTGFDYLGEPTPWNKIDSGAVGLWPSPKNAYFGILDTAGFPKDSYYFYQSQWAQGQTTLHLLPIWRKEQLCFDEQGLVEVVVYSNAASVQLMFEDEQGNLTDYGTKAFQTHSTPTGHTYQLYQGADAAKNPHENLYLTWRVPYQKGLLRAVAYDISGKNISKTSGRSQVRTYGSVAQLSWQAFEPPIDSPQELLYLDLSLLDSRGELVSHAQDWLQVQVEGPARLLALDNGNPADHTPYQELLRQAYGGKLLAILALTGEAGRIKVTAKGPQQLSSVFQTQVAYRAPQERVLTLPLEKYQFKKRRLTSQQGVGQSRLKSTQSLSYLENKKDQQKADKVGTPHILVTSYQHYLSLPLQVCPQAFDFKKGDDIFLPQWLQVKDAQGSLVKKAFPVTWCLKEKTFTKPIVVTGYVSCFGQSMPVEARLNLAQAGKRRHQNLSLVAKQSLITTSQQKLTYCYQYDTVQAIGAMSLQNHTGTPLSVSVTISYGSQSSIKQETLMLADSHLSQLEEVIFFDDMLTVLYLAVTLEVIEGPDLTEDSIQIGLWDLA</sequence>
<accession>A0A3P5Y778</accession>
<dbReference type="InterPro" id="IPR006102">
    <property type="entry name" value="Ig-like_GH2"/>
</dbReference>
<keyword evidence="3 9" id="KW-0326">Glycosidase</keyword>
<dbReference type="InterPro" id="IPR051913">
    <property type="entry name" value="GH2_Domain-Containing"/>
</dbReference>
<dbReference type="EMBL" id="UXEP01000022">
    <property type="protein sequence ID" value="VDC43059.1"/>
    <property type="molecule type" value="Genomic_DNA"/>
</dbReference>
<feature type="domain" description="Glycoside hydrolase family 2 catalytic" evidence="5">
    <location>
        <begin position="302"/>
        <end position="505"/>
    </location>
</feature>
<dbReference type="Pfam" id="PF00703">
    <property type="entry name" value="Glyco_hydro_2"/>
    <property type="match status" value="1"/>
</dbReference>
<dbReference type="InterPro" id="IPR006104">
    <property type="entry name" value="Glyco_hydro_2_N"/>
</dbReference>
<dbReference type="AlphaFoldDB" id="A0A3P5Y778"/>
<dbReference type="Gene3D" id="3.20.20.80">
    <property type="entry name" value="Glycosidases"/>
    <property type="match status" value="1"/>
</dbReference>
<dbReference type="GO" id="GO:0004565">
    <property type="term" value="F:beta-galactosidase activity"/>
    <property type="evidence" value="ECO:0007669"/>
    <property type="project" value="UniProtKB-EC"/>
</dbReference>
<dbReference type="PANTHER" id="PTHR42732">
    <property type="entry name" value="BETA-GALACTOSIDASE"/>
    <property type="match status" value="1"/>
</dbReference>
<dbReference type="InterPro" id="IPR006101">
    <property type="entry name" value="Glyco_hydro_2"/>
</dbReference>
<organism evidence="9 10">
    <name type="scientific">Streptococcus canis</name>
    <dbReference type="NCBI Taxonomy" id="1329"/>
    <lineage>
        <taxon>Bacteria</taxon>
        <taxon>Bacillati</taxon>
        <taxon>Bacillota</taxon>
        <taxon>Bacilli</taxon>
        <taxon>Lactobacillales</taxon>
        <taxon>Streptococcaceae</taxon>
        <taxon>Streptococcus</taxon>
    </lineage>
</organism>
<dbReference type="Pfam" id="PF18565">
    <property type="entry name" value="Glyco_hydro2_C5"/>
    <property type="match status" value="1"/>
</dbReference>
<dbReference type="Gene3D" id="2.60.120.260">
    <property type="entry name" value="Galactose-binding domain-like"/>
    <property type="match status" value="1"/>
</dbReference>
<dbReference type="InterPro" id="IPR013783">
    <property type="entry name" value="Ig-like_fold"/>
</dbReference>
<evidence type="ECO:0000313" key="10">
    <source>
        <dbReference type="Proteomes" id="UP000280759"/>
    </source>
</evidence>
<dbReference type="PRINTS" id="PR00132">
    <property type="entry name" value="GLHYDRLASE2"/>
</dbReference>
<protein>
    <submittedName>
        <fullName evidence="9">Beta-galactosidase BoGH2A</fullName>
        <ecNumber evidence="9">3.2.1.23</ecNumber>
    </submittedName>
</protein>
<gene>
    <name evidence="9" type="ORF">FMV2238Y02_15410</name>
</gene>
<evidence type="ECO:0000259" key="8">
    <source>
        <dbReference type="Pfam" id="PF18565"/>
    </source>
</evidence>
<dbReference type="Pfam" id="PF16355">
    <property type="entry name" value="DUF4982"/>
    <property type="match status" value="1"/>
</dbReference>
<feature type="domain" description="Glycoside hydrolase family 2 immunoglobulin-like beta-sandwich" evidence="4">
    <location>
        <begin position="198"/>
        <end position="294"/>
    </location>
</feature>
<dbReference type="GO" id="GO:0005975">
    <property type="term" value="P:carbohydrate metabolic process"/>
    <property type="evidence" value="ECO:0007669"/>
    <property type="project" value="InterPro"/>
</dbReference>
<proteinExistence type="inferred from homology"/>
<feature type="domain" description="Glycoside hydrolase family 2" evidence="8">
    <location>
        <begin position="782"/>
        <end position="862"/>
    </location>
</feature>
<dbReference type="InterPro" id="IPR040605">
    <property type="entry name" value="Glyco_hydro2_dom5"/>
</dbReference>
<dbReference type="InterPro" id="IPR036156">
    <property type="entry name" value="Beta-gal/glucu_dom_sf"/>
</dbReference>
<keyword evidence="2 9" id="KW-0378">Hydrolase</keyword>
<dbReference type="Gene3D" id="2.60.40.10">
    <property type="entry name" value="Immunoglobulins"/>
    <property type="match status" value="3"/>
</dbReference>
<evidence type="ECO:0000256" key="2">
    <source>
        <dbReference type="ARBA" id="ARBA00022801"/>
    </source>
</evidence>
<keyword evidence="10" id="KW-1185">Reference proteome</keyword>
<comment type="similarity">
    <text evidence="1">Belongs to the glycosyl hydrolase 2 family.</text>
</comment>
<dbReference type="InterPro" id="IPR006103">
    <property type="entry name" value="Glyco_hydro_2_cat"/>
</dbReference>
<evidence type="ECO:0000259" key="7">
    <source>
        <dbReference type="Pfam" id="PF16355"/>
    </source>
</evidence>
<dbReference type="Proteomes" id="UP000280759">
    <property type="component" value="Unassembled WGS sequence"/>
</dbReference>
<dbReference type="SUPFAM" id="SSF51445">
    <property type="entry name" value="(Trans)glycosidases"/>
    <property type="match status" value="1"/>
</dbReference>
<evidence type="ECO:0000256" key="3">
    <source>
        <dbReference type="ARBA" id="ARBA00023295"/>
    </source>
</evidence>
<feature type="domain" description="Glycosyl hydrolases family 2 sugar binding" evidence="6">
    <location>
        <begin position="28"/>
        <end position="174"/>
    </location>
</feature>
<dbReference type="Pfam" id="PF02837">
    <property type="entry name" value="Glyco_hydro_2_N"/>
    <property type="match status" value="1"/>
</dbReference>
<evidence type="ECO:0000259" key="6">
    <source>
        <dbReference type="Pfam" id="PF02837"/>
    </source>
</evidence>